<feature type="chain" id="PRO_5015625095" evidence="1">
    <location>
        <begin position="23"/>
        <end position="276"/>
    </location>
</feature>
<dbReference type="AlphaFoldDB" id="A0A2T4CIA1"/>
<organism evidence="2 3">
    <name type="scientific">Trichoderma longibrachiatum ATCC 18648</name>
    <dbReference type="NCBI Taxonomy" id="983965"/>
    <lineage>
        <taxon>Eukaryota</taxon>
        <taxon>Fungi</taxon>
        <taxon>Dikarya</taxon>
        <taxon>Ascomycota</taxon>
        <taxon>Pezizomycotina</taxon>
        <taxon>Sordariomycetes</taxon>
        <taxon>Hypocreomycetidae</taxon>
        <taxon>Hypocreales</taxon>
        <taxon>Hypocreaceae</taxon>
        <taxon>Trichoderma</taxon>
    </lineage>
</organism>
<feature type="signal peptide" evidence="1">
    <location>
        <begin position="1"/>
        <end position="22"/>
    </location>
</feature>
<dbReference type="Proteomes" id="UP000240760">
    <property type="component" value="Unassembled WGS sequence"/>
</dbReference>
<dbReference type="STRING" id="983965.A0A2T4CIA1"/>
<dbReference type="OrthoDB" id="2748312at2759"/>
<dbReference type="EMBL" id="KZ679126">
    <property type="protein sequence ID" value="PTB81264.1"/>
    <property type="molecule type" value="Genomic_DNA"/>
</dbReference>
<keyword evidence="1" id="KW-0732">Signal</keyword>
<protein>
    <submittedName>
        <fullName evidence="2">Uncharacterized protein</fullName>
    </submittedName>
</protein>
<gene>
    <name evidence="2" type="ORF">M440DRAFT_1387717</name>
</gene>
<evidence type="ECO:0000313" key="3">
    <source>
        <dbReference type="Proteomes" id="UP000240760"/>
    </source>
</evidence>
<accession>A0A2T4CIA1</accession>
<reference evidence="2 3" key="1">
    <citation type="submission" date="2016-07" db="EMBL/GenBank/DDBJ databases">
        <title>Multiple horizontal gene transfer events from other fungi enriched the ability of initially mycotrophic Trichoderma (Ascomycota) to feed on dead plant biomass.</title>
        <authorList>
            <consortium name="DOE Joint Genome Institute"/>
            <person name="Aerts A."/>
            <person name="Atanasova L."/>
            <person name="Chenthamara K."/>
            <person name="Zhang J."/>
            <person name="Grujic M."/>
            <person name="Henrissat B."/>
            <person name="Kuo A."/>
            <person name="Salamov A."/>
            <person name="Lipzen A."/>
            <person name="Labutti K."/>
            <person name="Barry K."/>
            <person name="Miao Y."/>
            <person name="Rahimi M.J."/>
            <person name="Shen Q."/>
            <person name="Grigoriev I.V."/>
            <person name="Kubicek C.P."/>
            <person name="Druzhinina I.S."/>
        </authorList>
    </citation>
    <scope>NUCLEOTIDE SEQUENCE [LARGE SCALE GENOMIC DNA]</scope>
    <source>
        <strain evidence="2 3">ATCC 18648</strain>
    </source>
</reference>
<name>A0A2T4CIA1_TRILO</name>
<evidence type="ECO:0000256" key="1">
    <source>
        <dbReference type="SAM" id="SignalP"/>
    </source>
</evidence>
<evidence type="ECO:0000313" key="2">
    <source>
        <dbReference type="EMBL" id="PTB81264.1"/>
    </source>
</evidence>
<proteinExistence type="predicted"/>
<sequence>MTYSITAQTSILLLTLATTILARPPDITFLCDEVPEICTNMCWAVRCAKPSFSQTFTFTFGPSSYGPSSNSTSISGSCLTNELCSNAGLNMTGHRGGCFTACNTYPLSVSSEDAPDLPQPLHRVSRCVPEAEQGRQQTQLDLFARSLQRPQRNGTQPQQGVRHLLINFGNPGGVKYCNNDPCINDGFEVQDGSVGRRWLRPEAAAPMFTYYKTKSGIVIASLENVEMPSRFTRRVGSGELVPPGFKTWFERATEETVHMMEDTILQRLSDQSFGRM</sequence>
<keyword evidence="3" id="KW-1185">Reference proteome</keyword>